<protein>
    <recommendedName>
        <fullName evidence="2">protein-tyrosine-phosphatase</fullName>
        <ecNumber evidence="2">3.1.3.48</ecNumber>
    </recommendedName>
</protein>
<dbReference type="InterPro" id="IPR016667">
    <property type="entry name" value="Caps_polysacc_synth_CpsB/CapC"/>
</dbReference>
<dbReference type="PIRSF" id="PIRSF016557">
    <property type="entry name" value="Caps_synth_CpsB"/>
    <property type="match status" value="1"/>
</dbReference>
<keyword evidence="4" id="KW-0904">Protein phosphatase</keyword>
<dbReference type="EC" id="3.1.3.48" evidence="2"/>
<comment type="similarity">
    <text evidence="1">Belongs to the metallo-dependent hydrolases superfamily. CpsB/CapC family.</text>
</comment>
<keyword evidence="3" id="KW-0378">Hydrolase</keyword>
<name>A0A9D2MVD4_9FIRM</name>
<dbReference type="SUPFAM" id="SSF89550">
    <property type="entry name" value="PHP domain-like"/>
    <property type="match status" value="1"/>
</dbReference>
<dbReference type="PANTHER" id="PTHR39181">
    <property type="entry name" value="TYROSINE-PROTEIN PHOSPHATASE YWQE"/>
    <property type="match status" value="1"/>
</dbReference>
<dbReference type="EMBL" id="DWXG01000035">
    <property type="protein sequence ID" value="HJB97791.1"/>
    <property type="molecule type" value="Genomic_DNA"/>
</dbReference>
<comment type="catalytic activity">
    <reaction evidence="5">
        <text>O-phospho-L-tyrosyl-[protein] + H2O = L-tyrosyl-[protein] + phosphate</text>
        <dbReference type="Rhea" id="RHEA:10684"/>
        <dbReference type="Rhea" id="RHEA-COMP:10136"/>
        <dbReference type="Rhea" id="RHEA-COMP:20101"/>
        <dbReference type="ChEBI" id="CHEBI:15377"/>
        <dbReference type="ChEBI" id="CHEBI:43474"/>
        <dbReference type="ChEBI" id="CHEBI:46858"/>
        <dbReference type="ChEBI" id="CHEBI:61978"/>
        <dbReference type="EC" id="3.1.3.48"/>
    </reaction>
</comment>
<organism evidence="6 7">
    <name type="scientific">Candidatus Acutalibacter pullicola</name>
    <dbReference type="NCBI Taxonomy" id="2838417"/>
    <lineage>
        <taxon>Bacteria</taxon>
        <taxon>Bacillati</taxon>
        <taxon>Bacillota</taxon>
        <taxon>Clostridia</taxon>
        <taxon>Eubacteriales</taxon>
        <taxon>Acutalibacteraceae</taxon>
        <taxon>Acutalibacter</taxon>
    </lineage>
</organism>
<evidence type="ECO:0000256" key="3">
    <source>
        <dbReference type="ARBA" id="ARBA00022801"/>
    </source>
</evidence>
<evidence type="ECO:0000256" key="2">
    <source>
        <dbReference type="ARBA" id="ARBA00013064"/>
    </source>
</evidence>
<dbReference type="Pfam" id="PF19567">
    <property type="entry name" value="CpsB_CapC"/>
    <property type="match status" value="1"/>
</dbReference>
<evidence type="ECO:0000256" key="1">
    <source>
        <dbReference type="ARBA" id="ARBA00005750"/>
    </source>
</evidence>
<dbReference type="Gene3D" id="3.20.20.140">
    <property type="entry name" value="Metal-dependent hydrolases"/>
    <property type="match status" value="1"/>
</dbReference>
<evidence type="ECO:0000256" key="4">
    <source>
        <dbReference type="ARBA" id="ARBA00022912"/>
    </source>
</evidence>
<dbReference type="PANTHER" id="PTHR39181:SF1">
    <property type="entry name" value="TYROSINE-PROTEIN PHOSPHATASE YWQE"/>
    <property type="match status" value="1"/>
</dbReference>
<comment type="caution">
    <text evidence="6">The sequence shown here is derived from an EMBL/GenBank/DDBJ whole genome shotgun (WGS) entry which is preliminary data.</text>
</comment>
<gene>
    <name evidence="6" type="ORF">H9710_04340</name>
</gene>
<evidence type="ECO:0000313" key="6">
    <source>
        <dbReference type="EMBL" id="HJB97791.1"/>
    </source>
</evidence>
<dbReference type="AlphaFoldDB" id="A0A9D2MVD4"/>
<dbReference type="InterPro" id="IPR016195">
    <property type="entry name" value="Pol/histidinol_Pase-like"/>
</dbReference>
<sequence length="234" mass="26875">MIDIHTHILPGMDDGSGSLEESLAMAKESARQGVRLLAATPHFYATQEDPNSFLRRRERSLALLESAWQDSFPTLLVGAEVRYFDGISRVEKIAHLTLDHTRILLLEMPFTSWSRRMVEEVVELQRSRGLQVLLAHVERYLKDQDSQVWETFRQNGVWMQCNANFFLRWQTKRKAQALFKKGEIQMLGSDTHNMTSRPPNLAMARDALVKSLGQAVWRSFERQSYALLKAGMAP</sequence>
<reference evidence="6" key="2">
    <citation type="submission" date="2021-04" db="EMBL/GenBank/DDBJ databases">
        <authorList>
            <person name="Gilroy R."/>
        </authorList>
    </citation>
    <scope>NUCLEOTIDE SEQUENCE</scope>
    <source>
        <strain evidence="6">CHK185-1770</strain>
    </source>
</reference>
<dbReference type="Proteomes" id="UP000826793">
    <property type="component" value="Unassembled WGS sequence"/>
</dbReference>
<reference evidence="6" key="1">
    <citation type="journal article" date="2021" name="PeerJ">
        <title>Extensive microbial diversity within the chicken gut microbiome revealed by metagenomics and culture.</title>
        <authorList>
            <person name="Gilroy R."/>
            <person name="Ravi A."/>
            <person name="Getino M."/>
            <person name="Pursley I."/>
            <person name="Horton D.L."/>
            <person name="Alikhan N.F."/>
            <person name="Baker D."/>
            <person name="Gharbi K."/>
            <person name="Hall N."/>
            <person name="Watson M."/>
            <person name="Adriaenssens E.M."/>
            <person name="Foster-Nyarko E."/>
            <person name="Jarju S."/>
            <person name="Secka A."/>
            <person name="Antonio M."/>
            <person name="Oren A."/>
            <person name="Chaudhuri R.R."/>
            <person name="La Ragione R."/>
            <person name="Hildebrand F."/>
            <person name="Pallen M.J."/>
        </authorList>
    </citation>
    <scope>NUCLEOTIDE SEQUENCE</scope>
    <source>
        <strain evidence="6">CHK185-1770</strain>
    </source>
</reference>
<dbReference type="GO" id="GO:0030145">
    <property type="term" value="F:manganese ion binding"/>
    <property type="evidence" value="ECO:0007669"/>
    <property type="project" value="InterPro"/>
</dbReference>
<proteinExistence type="inferred from homology"/>
<evidence type="ECO:0000313" key="7">
    <source>
        <dbReference type="Proteomes" id="UP000826793"/>
    </source>
</evidence>
<dbReference type="GO" id="GO:0004725">
    <property type="term" value="F:protein tyrosine phosphatase activity"/>
    <property type="evidence" value="ECO:0007669"/>
    <property type="project" value="UniProtKB-EC"/>
</dbReference>
<evidence type="ECO:0000256" key="5">
    <source>
        <dbReference type="ARBA" id="ARBA00051722"/>
    </source>
</evidence>
<accession>A0A9D2MVD4</accession>